<dbReference type="PROSITE" id="PS51083">
    <property type="entry name" value="ZF_HIT"/>
    <property type="match status" value="1"/>
</dbReference>
<dbReference type="FunFam" id="3.30.60.190:FF:000001">
    <property type="entry name" value="box C/D snoRNA protein 1"/>
    <property type="match status" value="1"/>
</dbReference>
<accession>A0A1L9SV54</accession>
<evidence type="ECO:0000256" key="6">
    <source>
        <dbReference type="ARBA" id="ARBA00022833"/>
    </source>
</evidence>
<dbReference type="PANTHER" id="PTHR13483">
    <property type="entry name" value="BOX C_D SNORNA PROTEIN 1-RELATED"/>
    <property type="match status" value="1"/>
</dbReference>
<protein>
    <recommendedName>
        <fullName evidence="11">Box C/D snoRNA protein 1</fullName>
    </recommendedName>
    <alternativeName>
        <fullName evidence="12">Zinc finger HIT domain-containing protein 6</fullName>
    </alternativeName>
</protein>
<feature type="region of interest" description="Disordered" evidence="14">
    <location>
        <begin position="321"/>
        <end position="355"/>
    </location>
</feature>
<dbReference type="InterPro" id="IPR051639">
    <property type="entry name" value="BCD1"/>
</dbReference>
<name>A0A1L9SV54_9EURO</name>
<dbReference type="GO" id="GO:0070761">
    <property type="term" value="C:pre-snoRNP complex"/>
    <property type="evidence" value="ECO:0007669"/>
    <property type="project" value="TreeGrafter"/>
</dbReference>
<dbReference type="InterPro" id="IPR057721">
    <property type="entry name" value="BCD1_alpha/beta"/>
</dbReference>
<keyword evidence="5 13" id="KW-0863">Zinc-finger</keyword>
<evidence type="ECO:0000256" key="9">
    <source>
        <dbReference type="ARBA" id="ARBA00049654"/>
    </source>
</evidence>
<dbReference type="EMBL" id="KV878336">
    <property type="protein sequence ID" value="OJJ51112.1"/>
    <property type="molecule type" value="Genomic_DNA"/>
</dbReference>
<dbReference type="Gene3D" id="3.30.60.190">
    <property type="match status" value="1"/>
</dbReference>
<keyword evidence="6" id="KW-0862">Zinc</keyword>
<dbReference type="GO" id="GO:0005634">
    <property type="term" value="C:nucleus"/>
    <property type="evidence" value="ECO:0007669"/>
    <property type="project" value="TreeGrafter"/>
</dbReference>
<dbReference type="Pfam" id="PF25790">
    <property type="entry name" value="BCD1"/>
    <property type="match status" value="1"/>
</dbReference>
<dbReference type="GO" id="GO:0000463">
    <property type="term" value="P:maturation of LSU-rRNA from tricistronic rRNA transcript (SSU-rRNA, 5.8S rRNA, LSU-rRNA)"/>
    <property type="evidence" value="ECO:0007669"/>
    <property type="project" value="TreeGrafter"/>
</dbReference>
<evidence type="ECO:0000256" key="8">
    <source>
        <dbReference type="ARBA" id="ARBA00049598"/>
    </source>
</evidence>
<dbReference type="GeneID" id="34608125"/>
<evidence type="ECO:0000313" key="17">
    <source>
        <dbReference type="Proteomes" id="UP000184188"/>
    </source>
</evidence>
<evidence type="ECO:0000256" key="10">
    <source>
        <dbReference type="ARBA" id="ARBA00061949"/>
    </source>
</evidence>
<comment type="subunit">
    <text evidence="10">Interacts with FBL, SNU13, NOP58, NUFIP1, RUVBL1, RUVBL2 and TAF9. Interacts (via HIT-type zinc finger) with the RUVBL1/RUVBL2 complex in the presence of ADP.</text>
</comment>
<dbReference type="GO" id="GO:0048254">
    <property type="term" value="P:snoRNA localization"/>
    <property type="evidence" value="ECO:0007669"/>
    <property type="project" value="TreeGrafter"/>
</dbReference>
<keyword evidence="17" id="KW-1185">Reference proteome</keyword>
<feature type="domain" description="HIT-type" evidence="15">
    <location>
        <begin position="15"/>
        <end position="49"/>
    </location>
</feature>
<reference evidence="17" key="1">
    <citation type="journal article" date="2017" name="Genome Biol.">
        <title>Comparative genomics reveals high biological diversity and specific adaptations in the industrially and medically important fungal genus Aspergillus.</title>
        <authorList>
            <person name="de Vries R.P."/>
            <person name="Riley R."/>
            <person name="Wiebenga A."/>
            <person name="Aguilar-Osorio G."/>
            <person name="Amillis S."/>
            <person name="Uchima C.A."/>
            <person name="Anderluh G."/>
            <person name="Asadollahi M."/>
            <person name="Askin M."/>
            <person name="Barry K."/>
            <person name="Battaglia E."/>
            <person name="Bayram O."/>
            <person name="Benocci T."/>
            <person name="Braus-Stromeyer S.A."/>
            <person name="Caldana C."/>
            <person name="Canovas D."/>
            <person name="Cerqueira G.C."/>
            <person name="Chen F."/>
            <person name="Chen W."/>
            <person name="Choi C."/>
            <person name="Clum A."/>
            <person name="Dos Santos R.A."/>
            <person name="Damasio A.R."/>
            <person name="Diallinas G."/>
            <person name="Emri T."/>
            <person name="Fekete E."/>
            <person name="Flipphi M."/>
            <person name="Freyberg S."/>
            <person name="Gallo A."/>
            <person name="Gournas C."/>
            <person name="Habgood R."/>
            <person name="Hainaut M."/>
            <person name="Harispe M.L."/>
            <person name="Henrissat B."/>
            <person name="Hilden K.S."/>
            <person name="Hope R."/>
            <person name="Hossain A."/>
            <person name="Karabika E."/>
            <person name="Karaffa L."/>
            <person name="Karanyi Z."/>
            <person name="Krasevec N."/>
            <person name="Kuo A."/>
            <person name="Kusch H."/>
            <person name="LaButti K."/>
            <person name="Lagendijk E.L."/>
            <person name="Lapidus A."/>
            <person name="Levasseur A."/>
            <person name="Lindquist E."/>
            <person name="Lipzen A."/>
            <person name="Logrieco A.F."/>
            <person name="MacCabe A."/>
            <person name="Maekelae M.R."/>
            <person name="Malavazi I."/>
            <person name="Melin P."/>
            <person name="Meyer V."/>
            <person name="Mielnichuk N."/>
            <person name="Miskei M."/>
            <person name="Molnar A.P."/>
            <person name="Mule G."/>
            <person name="Ngan C.Y."/>
            <person name="Orejas M."/>
            <person name="Orosz E."/>
            <person name="Ouedraogo J.P."/>
            <person name="Overkamp K.M."/>
            <person name="Park H.-S."/>
            <person name="Perrone G."/>
            <person name="Piumi F."/>
            <person name="Punt P.J."/>
            <person name="Ram A.F."/>
            <person name="Ramon A."/>
            <person name="Rauscher S."/>
            <person name="Record E."/>
            <person name="Riano-Pachon D.M."/>
            <person name="Robert V."/>
            <person name="Roehrig J."/>
            <person name="Ruller R."/>
            <person name="Salamov A."/>
            <person name="Salih N.S."/>
            <person name="Samson R.A."/>
            <person name="Sandor E."/>
            <person name="Sanguinetti M."/>
            <person name="Schuetze T."/>
            <person name="Sepcic K."/>
            <person name="Shelest E."/>
            <person name="Sherlock G."/>
            <person name="Sophianopoulou V."/>
            <person name="Squina F.M."/>
            <person name="Sun H."/>
            <person name="Susca A."/>
            <person name="Todd R.B."/>
            <person name="Tsang A."/>
            <person name="Unkles S.E."/>
            <person name="van de Wiele N."/>
            <person name="van Rossen-Uffink D."/>
            <person name="Oliveira J.V."/>
            <person name="Vesth T.C."/>
            <person name="Visser J."/>
            <person name="Yu J.-H."/>
            <person name="Zhou M."/>
            <person name="Andersen M.R."/>
            <person name="Archer D.B."/>
            <person name="Baker S.E."/>
            <person name="Benoit I."/>
            <person name="Brakhage A.A."/>
            <person name="Braus G.H."/>
            <person name="Fischer R."/>
            <person name="Frisvad J.C."/>
            <person name="Goldman G.H."/>
            <person name="Houbraken J."/>
            <person name="Oakley B."/>
            <person name="Pocsi I."/>
            <person name="Scazzocchio C."/>
            <person name="Seiboth B."/>
            <person name="vanKuyk P.A."/>
            <person name="Wortman J."/>
            <person name="Dyer P.S."/>
            <person name="Grigoriev I.V."/>
        </authorList>
    </citation>
    <scope>NUCLEOTIDE SEQUENCE [LARGE SCALE GENOMIC DNA]</scope>
    <source>
        <strain evidence="17">CBS 506.65</strain>
    </source>
</reference>
<keyword evidence="7" id="KW-0832">Ubl conjugation</keyword>
<evidence type="ECO:0000256" key="1">
    <source>
        <dbReference type="ARBA" id="ARBA00022499"/>
    </source>
</evidence>
<dbReference type="RefSeq" id="XP_022585622.1">
    <property type="nucleotide sequence ID" value="XM_022721660.1"/>
</dbReference>
<proteinExistence type="inferred from homology"/>
<feature type="region of interest" description="Disordered" evidence="14">
    <location>
        <begin position="197"/>
        <end position="250"/>
    </location>
</feature>
<keyword evidence="1" id="KW-1017">Isopeptide bond</keyword>
<dbReference type="AlphaFoldDB" id="A0A1L9SV54"/>
<dbReference type="SUPFAM" id="SSF144232">
    <property type="entry name" value="HIT/MYND zinc finger-like"/>
    <property type="match status" value="1"/>
</dbReference>
<comment type="function">
    <text evidence="8">Required for box C/D snoRNAs accumulation involved in snoRNA processing, snoRNA transport to the nucleolus and ribosome biogenesis.</text>
</comment>
<dbReference type="InterPro" id="IPR007529">
    <property type="entry name" value="Znf_HIT"/>
</dbReference>
<dbReference type="CDD" id="cd23023">
    <property type="entry name" value="zf-HIT_BCD1"/>
    <property type="match status" value="1"/>
</dbReference>
<evidence type="ECO:0000256" key="11">
    <source>
        <dbReference type="ARBA" id="ARBA00068630"/>
    </source>
</evidence>
<dbReference type="PANTHER" id="PTHR13483:SF11">
    <property type="entry name" value="ZINC FINGER HIT DOMAIN-CONTAINING PROTEIN 3"/>
    <property type="match status" value="1"/>
</dbReference>
<keyword evidence="4" id="KW-0479">Metal-binding</keyword>
<evidence type="ECO:0000256" key="14">
    <source>
        <dbReference type="SAM" id="MobiDB-lite"/>
    </source>
</evidence>
<evidence type="ECO:0000256" key="5">
    <source>
        <dbReference type="ARBA" id="ARBA00022771"/>
    </source>
</evidence>
<keyword evidence="3" id="KW-0597">Phosphoprotein</keyword>
<dbReference type="STRING" id="1073090.A0A1L9SV54"/>
<evidence type="ECO:0000256" key="2">
    <source>
        <dbReference type="ARBA" id="ARBA00022517"/>
    </source>
</evidence>
<dbReference type="Proteomes" id="UP000184188">
    <property type="component" value="Unassembled WGS sequence"/>
</dbReference>
<feature type="compositionally biased region" description="Basic and acidic residues" evidence="14">
    <location>
        <begin position="321"/>
        <end position="342"/>
    </location>
</feature>
<feature type="compositionally biased region" description="Low complexity" evidence="14">
    <location>
        <begin position="206"/>
        <end position="222"/>
    </location>
</feature>
<feature type="compositionally biased region" description="Polar residues" evidence="14">
    <location>
        <begin position="223"/>
        <end position="247"/>
    </location>
</feature>
<evidence type="ECO:0000256" key="7">
    <source>
        <dbReference type="ARBA" id="ARBA00022843"/>
    </source>
</evidence>
<dbReference type="VEuPathDB" id="FungiDB:ASPZODRAFT_127125"/>
<evidence type="ECO:0000256" key="4">
    <source>
        <dbReference type="ARBA" id="ARBA00022723"/>
    </source>
</evidence>
<gene>
    <name evidence="16" type="ORF">ASPZODRAFT_127125</name>
</gene>
<evidence type="ECO:0000256" key="12">
    <source>
        <dbReference type="ARBA" id="ARBA00077531"/>
    </source>
</evidence>
<evidence type="ECO:0000256" key="13">
    <source>
        <dbReference type="PROSITE-ProRule" id="PRU00453"/>
    </source>
</evidence>
<dbReference type="GO" id="GO:0000492">
    <property type="term" value="P:box C/D snoRNP assembly"/>
    <property type="evidence" value="ECO:0007669"/>
    <property type="project" value="TreeGrafter"/>
</dbReference>
<dbReference type="OrthoDB" id="272357at2759"/>
<dbReference type="GO" id="GO:0008270">
    <property type="term" value="F:zinc ion binding"/>
    <property type="evidence" value="ECO:0007669"/>
    <property type="project" value="UniProtKB-UniRule"/>
</dbReference>
<dbReference type="Pfam" id="PF04438">
    <property type="entry name" value="zf-HIT"/>
    <property type="match status" value="1"/>
</dbReference>
<comment type="similarity">
    <text evidence="9">Belongs to the BCD1 family.</text>
</comment>
<evidence type="ECO:0000259" key="15">
    <source>
        <dbReference type="PROSITE" id="PS51083"/>
    </source>
</evidence>
<organism evidence="16 17">
    <name type="scientific">Penicilliopsis zonata CBS 506.65</name>
    <dbReference type="NCBI Taxonomy" id="1073090"/>
    <lineage>
        <taxon>Eukaryota</taxon>
        <taxon>Fungi</taxon>
        <taxon>Dikarya</taxon>
        <taxon>Ascomycota</taxon>
        <taxon>Pezizomycotina</taxon>
        <taxon>Eurotiomycetes</taxon>
        <taxon>Eurotiomycetidae</taxon>
        <taxon>Eurotiales</taxon>
        <taxon>Aspergillaceae</taxon>
        <taxon>Penicilliopsis</taxon>
    </lineage>
</organism>
<feature type="compositionally biased region" description="Acidic residues" evidence="14">
    <location>
        <begin position="343"/>
        <end position="355"/>
    </location>
</feature>
<evidence type="ECO:0000313" key="16">
    <source>
        <dbReference type="EMBL" id="OJJ51112.1"/>
    </source>
</evidence>
<evidence type="ECO:0000256" key="3">
    <source>
        <dbReference type="ARBA" id="ARBA00022553"/>
    </source>
</evidence>
<keyword evidence="2" id="KW-0690">Ribosome biogenesis</keyword>
<sequence length="375" mass="41832">MAESSETDAVLSSLCTICHTNTPKYRCPRCSTQTCSLACSRRHKLWSQCSGVRDPAAYLRRNELATESAFDRDFNFITGIERRLERAERDVENRGIPTLEDHAEGTIGGKRKRTNEPRLAKGEVPFLRGAESAGVTVVRAPKGMSRSKMNASRWFTKQKCLNWTVEWVFPTGEKKLNTSLEGCTIAEAYARVNPVIKGTKDEEPPSEQSQAEPNPEAAPAQSTTVENQTHSTCDGSLSEAPPTSTASHPPISHRDVYFYLHRPQTSTKQPVLVPLQPHQIFTTVLRNRTVLEFPTIYALSESPETLRTESEDPARFLLEEEYLHAHKPGEEDPDSVPEKSENEAEDAGVDLETVDEEKVLEVLQRDLGEDAPTVV</sequence>